<dbReference type="SUPFAM" id="SSF46785">
    <property type="entry name" value="Winged helix' DNA-binding domain"/>
    <property type="match status" value="1"/>
</dbReference>
<dbReference type="PROSITE" id="PS50995">
    <property type="entry name" value="HTH_MARR_2"/>
    <property type="match status" value="1"/>
</dbReference>
<dbReference type="AlphaFoldDB" id="Q2RHD0"/>
<sequence>MTFSQSAYRVTISQSGDIIAAYVLTLMYTCYTIVNMKNDIERICELLLEMICEFYENDSKARTFGTDTELYHSEIHMLQCIKDNPDLHISAIARKLGITRGAASQTVKRLERKQMIVKEVKQTRGSKVVMRLTPKGETACFNHKCAHERYNTIISEILTDSDKDQLKFLIDFLLQFKKALKES</sequence>
<dbReference type="GO" id="GO:0003700">
    <property type="term" value="F:DNA-binding transcription factor activity"/>
    <property type="evidence" value="ECO:0007669"/>
    <property type="project" value="InterPro"/>
</dbReference>
<evidence type="ECO:0000259" key="4">
    <source>
        <dbReference type="PROSITE" id="PS50995"/>
    </source>
</evidence>
<dbReference type="InterPro" id="IPR000835">
    <property type="entry name" value="HTH_MarR-typ"/>
</dbReference>
<name>Q2RHD0_MOOTA</name>
<protein>
    <submittedName>
        <fullName evidence="5">Transcriptional regulator, MarR family</fullName>
    </submittedName>
</protein>
<dbReference type="KEGG" id="mta:Moth_1859"/>
<dbReference type="HOGENOM" id="CLU_083287_11_0_9"/>
<feature type="domain" description="HTH marR-type" evidence="4">
    <location>
        <begin position="40"/>
        <end position="175"/>
    </location>
</feature>
<dbReference type="GO" id="GO:0003677">
    <property type="term" value="F:DNA binding"/>
    <property type="evidence" value="ECO:0007669"/>
    <property type="project" value="UniProtKB-KW"/>
</dbReference>
<dbReference type="STRING" id="264732.Moth_1859"/>
<dbReference type="InterPro" id="IPR036390">
    <property type="entry name" value="WH_DNA-bd_sf"/>
</dbReference>
<dbReference type="Gene3D" id="1.10.10.10">
    <property type="entry name" value="Winged helix-like DNA-binding domain superfamily/Winged helix DNA-binding domain"/>
    <property type="match status" value="1"/>
</dbReference>
<keyword evidence="2" id="KW-0238">DNA-binding</keyword>
<evidence type="ECO:0000256" key="1">
    <source>
        <dbReference type="ARBA" id="ARBA00023015"/>
    </source>
</evidence>
<dbReference type="EnsemblBacteria" id="ABC20159">
    <property type="protein sequence ID" value="ABC20159"/>
    <property type="gene ID" value="Moth_1859"/>
</dbReference>
<dbReference type="InterPro" id="IPR036388">
    <property type="entry name" value="WH-like_DNA-bd_sf"/>
</dbReference>
<evidence type="ECO:0000313" key="5">
    <source>
        <dbReference type="EMBL" id="ABC20159.1"/>
    </source>
</evidence>
<proteinExistence type="predicted"/>
<keyword evidence="3" id="KW-0804">Transcription</keyword>
<dbReference type="eggNOG" id="COG1846">
    <property type="taxonomic scope" value="Bacteria"/>
</dbReference>
<dbReference type="Pfam" id="PF01047">
    <property type="entry name" value="MarR"/>
    <property type="match status" value="1"/>
</dbReference>
<dbReference type="EMBL" id="CP000232">
    <property type="protein sequence ID" value="ABC20159.1"/>
    <property type="molecule type" value="Genomic_DNA"/>
</dbReference>
<accession>Q2RHD0</accession>
<gene>
    <name evidence="5" type="ordered locus">Moth_1859</name>
</gene>
<evidence type="ECO:0000256" key="3">
    <source>
        <dbReference type="ARBA" id="ARBA00023163"/>
    </source>
</evidence>
<reference evidence="5" key="1">
    <citation type="submission" date="2005-12" db="EMBL/GenBank/DDBJ databases">
        <title>Complete sequence of Moorella thermoacetica ATCC 39073.</title>
        <authorList>
            <consortium name="US DOE Joint Genome Institute"/>
            <person name="Copeland A."/>
            <person name="Lucas S."/>
            <person name="Lapidus A."/>
            <person name="Barry K."/>
            <person name="Detter J.C."/>
            <person name="Glavina T."/>
            <person name="Hammon N."/>
            <person name="Israni S."/>
            <person name="Pitluck S."/>
            <person name="Chertkov O."/>
            <person name="Saunders E.H."/>
            <person name="Brettin T."/>
            <person name="Bruce D."/>
            <person name="Han C."/>
            <person name="Tapia R."/>
            <person name="Gilna P."/>
            <person name="Schmutz J."/>
            <person name="Larimer F."/>
            <person name="Land M."/>
            <person name="Kyrpides N."/>
            <person name="Anderson I."/>
            <person name="Richardson P."/>
            <person name="Ragsdale S."/>
        </authorList>
    </citation>
    <scope>NUCLEOTIDE SEQUENCE</scope>
    <source>
        <strain evidence="5">ATCC 39073</strain>
    </source>
</reference>
<organism evidence="5">
    <name type="scientific">Moorella thermoacetica (strain ATCC 39073 / JCM 9320)</name>
    <dbReference type="NCBI Taxonomy" id="264732"/>
    <lineage>
        <taxon>Bacteria</taxon>
        <taxon>Bacillati</taxon>
        <taxon>Bacillota</taxon>
        <taxon>Clostridia</taxon>
        <taxon>Neomoorellales</taxon>
        <taxon>Neomoorellaceae</taxon>
        <taxon>Neomoorella</taxon>
    </lineage>
</organism>
<dbReference type="InterPro" id="IPR052067">
    <property type="entry name" value="Metal_resp_HTH_trans_reg"/>
</dbReference>
<dbReference type="PANTHER" id="PTHR35790:SF4">
    <property type="entry name" value="HTH-TYPE TRANSCRIPTIONAL REGULATOR PCHR"/>
    <property type="match status" value="1"/>
</dbReference>
<dbReference type="PANTHER" id="PTHR35790">
    <property type="entry name" value="HTH-TYPE TRANSCRIPTIONAL REGULATOR PCHR"/>
    <property type="match status" value="1"/>
</dbReference>
<dbReference type="OrthoDB" id="5461037at2"/>
<dbReference type="SMART" id="SM00347">
    <property type="entry name" value="HTH_MARR"/>
    <property type="match status" value="1"/>
</dbReference>
<evidence type="ECO:0000256" key="2">
    <source>
        <dbReference type="ARBA" id="ARBA00023125"/>
    </source>
</evidence>
<keyword evidence="1" id="KW-0805">Transcription regulation</keyword>